<proteinExistence type="predicted"/>
<geneLocation type="plasmid" evidence="2 3">
    <name>unnamed5</name>
</geneLocation>
<dbReference type="KEGG" id="azz:DEW08_30385"/>
<feature type="domain" description="HTH marR-type" evidence="1">
    <location>
        <begin position="57"/>
        <end position="100"/>
    </location>
</feature>
<dbReference type="InterPro" id="IPR000835">
    <property type="entry name" value="HTH_MarR-typ"/>
</dbReference>
<evidence type="ECO:0000313" key="2">
    <source>
        <dbReference type="EMBL" id="AWK90326.1"/>
    </source>
</evidence>
<keyword evidence="3" id="KW-1185">Reference proteome</keyword>
<dbReference type="AlphaFoldDB" id="A0A2S2D0N3"/>
<organism evidence="2 3">
    <name type="scientific">Azospirillum thermophilum</name>
    <dbReference type="NCBI Taxonomy" id="2202148"/>
    <lineage>
        <taxon>Bacteria</taxon>
        <taxon>Pseudomonadati</taxon>
        <taxon>Pseudomonadota</taxon>
        <taxon>Alphaproteobacteria</taxon>
        <taxon>Rhodospirillales</taxon>
        <taxon>Azospirillaceae</taxon>
        <taxon>Azospirillum</taxon>
    </lineage>
</organism>
<dbReference type="InterPro" id="IPR036388">
    <property type="entry name" value="WH-like_DNA-bd_sf"/>
</dbReference>
<dbReference type="Gene3D" id="1.10.10.10">
    <property type="entry name" value="Winged helix-like DNA-binding domain superfamily/Winged helix DNA-binding domain"/>
    <property type="match status" value="1"/>
</dbReference>
<accession>A0A2S2D0N3</accession>
<dbReference type="InterPro" id="IPR036390">
    <property type="entry name" value="WH_DNA-bd_sf"/>
</dbReference>
<keyword evidence="2" id="KW-0614">Plasmid</keyword>
<dbReference type="RefSeq" id="WP_109334529.1">
    <property type="nucleotide sequence ID" value="NZ_CP029360.1"/>
</dbReference>
<name>A0A2S2D0N3_9PROT</name>
<dbReference type="EMBL" id="CP029360">
    <property type="protein sequence ID" value="AWK90326.1"/>
    <property type="molecule type" value="Genomic_DNA"/>
</dbReference>
<dbReference type="Proteomes" id="UP000245629">
    <property type="component" value="Plasmid unnamed5"/>
</dbReference>
<reference evidence="3" key="1">
    <citation type="submission" date="2018-05" db="EMBL/GenBank/DDBJ databases">
        <title>Azospirillum thermophila sp. nov., a novel isolated from hot spring.</title>
        <authorList>
            <person name="Zhao Z."/>
        </authorList>
    </citation>
    <scope>NUCLEOTIDE SEQUENCE [LARGE SCALE GENOMIC DNA]</scope>
    <source>
        <strain evidence="3">CFH 70021</strain>
        <plasmid evidence="3">unnamed5</plasmid>
    </source>
</reference>
<protein>
    <recommendedName>
        <fullName evidence="1">HTH marR-type domain-containing protein</fullName>
    </recommendedName>
</protein>
<evidence type="ECO:0000313" key="3">
    <source>
        <dbReference type="Proteomes" id="UP000245629"/>
    </source>
</evidence>
<evidence type="ECO:0000259" key="1">
    <source>
        <dbReference type="Pfam" id="PF12802"/>
    </source>
</evidence>
<dbReference type="GO" id="GO:0003700">
    <property type="term" value="F:DNA-binding transcription factor activity"/>
    <property type="evidence" value="ECO:0007669"/>
    <property type="project" value="InterPro"/>
</dbReference>
<dbReference type="Pfam" id="PF12802">
    <property type="entry name" value="MarR_2"/>
    <property type="match status" value="1"/>
</dbReference>
<dbReference type="SUPFAM" id="SSF46785">
    <property type="entry name" value="Winged helix' DNA-binding domain"/>
    <property type="match status" value="1"/>
</dbReference>
<gene>
    <name evidence="2" type="ORF">DEW08_30385</name>
</gene>
<sequence>MTADLPGPAGWSGPYDPEQYLQAVSEIEAFDTWADAVGMRDPAIRALWLAIARADLAGEPLTTADLYQRTGVSRYVVSRMVRRWASQKLLVAERNPLNQRHTIVCLTKDGRRYLMKALEAVIERNISV</sequence>